<evidence type="ECO:0000256" key="3">
    <source>
        <dbReference type="ARBA" id="ARBA00023043"/>
    </source>
</evidence>
<dbReference type="SUPFAM" id="SSF48403">
    <property type="entry name" value="Ankyrin repeat"/>
    <property type="match status" value="1"/>
</dbReference>
<dbReference type="InterPro" id="IPR036770">
    <property type="entry name" value="Ankyrin_rpt-contain_sf"/>
</dbReference>
<reference evidence="6 7" key="1">
    <citation type="submission" date="2020-06" db="EMBL/GenBank/DDBJ databases">
        <authorList>
            <consortium name="Wellcome Sanger Institute Data Sharing"/>
        </authorList>
    </citation>
    <scope>NUCLEOTIDE SEQUENCE [LARGE SCALE GENOMIC DNA]</scope>
</reference>
<organism evidence="6 7">
    <name type="scientific">Denticeps clupeoides</name>
    <name type="common">denticle herring</name>
    <dbReference type="NCBI Taxonomy" id="299321"/>
    <lineage>
        <taxon>Eukaryota</taxon>
        <taxon>Metazoa</taxon>
        <taxon>Chordata</taxon>
        <taxon>Craniata</taxon>
        <taxon>Vertebrata</taxon>
        <taxon>Euteleostomi</taxon>
        <taxon>Actinopterygii</taxon>
        <taxon>Neopterygii</taxon>
        <taxon>Teleostei</taxon>
        <taxon>Clupei</taxon>
        <taxon>Clupeiformes</taxon>
        <taxon>Denticipitoidei</taxon>
        <taxon>Denticipitidae</taxon>
        <taxon>Denticeps</taxon>
    </lineage>
</organism>
<evidence type="ECO:0000313" key="6">
    <source>
        <dbReference type="Ensembl" id="ENSDCDP00010063197.1"/>
    </source>
</evidence>
<dbReference type="Gene3D" id="1.25.40.20">
    <property type="entry name" value="Ankyrin repeat-containing domain"/>
    <property type="match status" value="1"/>
</dbReference>
<protein>
    <recommendedName>
        <fullName evidence="5">SOCS box domain-containing protein</fullName>
    </recommendedName>
</protein>
<evidence type="ECO:0000259" key="5">
    <source>
        <dbReference type="PROSITE" id="PS50225"/>
    </source>
</evidence>
<keyword evidence="2" id="KW-0677">Repeat</keyword>
<dbReference type="Pfam" id="PF12796">
    <property type="entry name" value="Ank_2"/>
    <property type="match status" value="1"/>
</dbReference>
<dbReference type="SMART" id="SM00248">
    <property type="entry name" value="ANK"/>
    <property type="match status" value="4"/>
</dbReference>
<evidence type="ECO:0000256" key="2">
    <source>
        <dbReference type="ARBA" id="ARBA00022737"/>
    </source>
</evidence>
<keyword evidence="3 4" id="KW-0040">ANK repeat</keyword>
<dbReference type="PROSITE" id="PS50297">
    <property type="entry name" value="ANK_REP_REGION"/>
    <property type="match status" value="1"/>
</dbReference>
<reference evidence="6" key="2">
    <citation type="submission" date="2025-08" db="UniProtKB">
        <authorList>
            <consortium name="Ensembl"/>
        </authorList>
    </citation>
    <scope>IDENTIFICATION</scope>
</reference>
<dbReference type="GO" id="GO:0005737">
    <property type="term" value="C:cytoplasm"/>
    <property type="evidence" value="ECO:0007669"/>
    <property type="project" value="TreeGrafter"/>
</dbReference>
<gene>
    <name evidence="6" type="primary">ASB3</name>
</gene>
<proteinExistence type="predicted"/>
<dbReference type="PROSITE" id="PS50225">
    <property type="entry name" value="SOCS"/>
    <property type="match status" value="1"/>
</dbReference>
<evidence type="ECO:0000256" key="1">
    <source>
        <dbReference type="ARBA" id="ARBA00004906"/>
    </source>
</evidence>
<evidence type="ECO:0000256" key="4">
    <source>
        <dbReference type="PROSITE-ProRule" id="PRU00023"/>
    </source>
</evidence>
<evidence type="ECO:0000313" key="7">
    <source>
        <dbReference type="Proteomes" id="UP000694580"/>
    </source>
</evidence>
<feature type="repeat" description="ANK" evidence="4">
    <location>
        <begin position="42"/>
        <end position="74"/>
    </location>
</feature>
<accession>A0AAY4EZN9</accession>
<dbReference type="AlphaFoldDB" id="A0AAY4EZN9"/>
<dbReference type="InterPro" id="IPR036036">
    <property type="entry name" value="SOCS_box-like_dom_sf"/>
</dbReference>
<dbReference type="SMART" id="SM00969">
    <property type="entry name" value="SOCS_box"/>
    <property type="match status" value="1"/>
</dbReference>
<reference evidence="6" key="3">
    <citation type="submission" date="2025-09" db="UniProtKB">
        <authorList>
            <consortium name="Ensembl"/>
        </authorList>
    </citation>
    <scope>IDENTIFICATION</scope>
</reference>
<name>A0AAY4EZN9_9TELE</name>
<dbReference type="Pfam" id="PF07525">
    <property type="entry name" value="SOCS_box"/>
    <property type="match status" value="1"/>
</dbReference>
<dbReference type="PROSITE" id="PS50088">
    <property type="entry name" value="ANK_REPEAT"/>
    <property type="match status" value="1"/>
</dbReference>
<sequence length="348" mass="38458">MDFAECYQDTCSALALAARQGDARQVQRLLKLGYSGDVKDNRGWNALHEAAASGHLSCVEALLHHGANPDLFCNQEQWQLPIHAAAQFGQIRILQRLVDVTCRDCDRAEGKVSPVYLAVLGEKAASLRPLLQAGYSADAQPCPQFGYGCPLELWTGFKICDEQGSCDPEKEIVRSLLAAGAQASERAYVCALRHSEVLPLILDYRGLPGGEDGAKLAKRALLEMWNAAHWLPLLLKAGMDPSLFLNCKMFEETHINVLCFFLEFLNWSTLPAELQTTLTRRLAEMPPSSVPALAHLCRLALRDAAGSDRLAKKSFVQRLPIPSILHDYLQFSSVFRAYRNTFSSPSNS</sequence>
<dbReference type="InterPro" id="IPR001496">
    <property type="entry name" value="SOCS_box"/>
</dbReference>
<dbReference type="SUPFAM" id="SSF158235">
    <property type="entry name" value="SOCS box-like"/>
    <property type="match status" value="1"/>
</dbReference>
<dbReference type="Proteomes" id="UP000694580">
    <property type="component" value="Chromosome 15"/>
</dbReference>
<dbReference type="GeneTree" id="ENSGT00940000159080"/>
<feature type="domain" description="SOCS box" evidence="5">
    <location>
        <begin position="277"/>
        <end position="330"/>
    </location>
</feature>
<dbReference type="Ensembl" id="ENSDCDT00010074005.1">
    <property type="protein sequence ID" value="ENSDCDP00010063197.1"/>
    <property type="gene ID" value="ENSDCDG00010034508.1"/>
</dbReference>
<dbReference type="Gene3D" id="1.10.750.20">
    <property type="entry name" value="SOCS box"/>
    <property type="match status" value="1"/>
</dbReference>
<dbReference type="PANTHER" id="PTHR24198">
    <property type="entry name" value="ANKYRIN REPEAT AND PROTEIN KINASE DOMAIN-CONTAINING PROTEIN"/>
    <property type="match status" value="1"/>
</dbReference>
<dbReference type="PANTHER" id="PTHR24198:SF184">
    <property type="entry name" value="ANKYRIN REPEAT AND SOCS BOX CONTAINING 3"/>
    <property type="match status" value="1"/>
</dbReference>
<comment type="pathway">
    <text evidence="1">Protein modification; protein ubiquitination.</text>
</comment>
<dbReference type="GO" id="GO:0035556">
    <property type="term" value="P:intracellular signal transduction"/>
    <property type="evidence" value="ECO:0007669"/>
    <property type="project" value="InterPro"/>
</dbReference>
<dbReference type="InterPro" id="IPR002110">
    <property type="entry name" value="Ankyrin_rpt"/>
</dbReference>
<keyword evidence="7" id="KW-1185">Reference proteome</keyword>